<gene>
    <name evidence="2" type="ORF">EIK76_06545</name>
</gene>
<evidence type="ECO:0000256" key="1">
    <source>
        <dbReference type="SAM" id="SignalP"/>
    </source>
</evidence>
<reference evidence="2 3" key="1">
    <citation type="submission" date="2018-11" db="EMBL/GenBank/DDBJ databases">
        <title>Draft genome analysis of Rheinheimera mesophila isolated from an industrial waste site.</title>
        <authorList>
            <person name="Yu Q."/>
            <person name="Qi Y."/>
            <person name="Zhang H."/>
            <person name="Lu Y."/>
            <person name="Pu J."/>
        </authorList>
    </citation>
    <scope>NUCLEOTIDE SEQUENCE [LARGE SCALE GENOMIC DNA]</scope>
    <source>
        <strain evidence="2 3">IITR13</strain>
    </source>
</reference>
<dbReference type="SUPFAM" id="SSF49503">
    <property type="entry name" value="Cupredoxins"/>
    <property type="match status" value="1"/>
</dbReference>
<organism evidence="2 3">
    <name type="scientific">Rheinheimera mesophila</name>
    <dbReference type="NCBI Taxonomy" id="1547515"/>
    <lineage>
        <taxon>Bacteria</taxon>
        <taxon>Pseudomonadati</taxon>
        <taxon>Pseudomonadota</taxon>
        <taxon>Gammaproteobacteria</taxon>
        <taxon>Chromatiales</taxon>
        <taxon>Chromatiaceae</taxon>
        <taxon>Rheinheimera</taxon>
    </lineage>
</organism>
<proteinExistence type="predicted"/>
<evidence type="ECO:0000313" key="2">
    <source>
        <dbReference type="EMBL" id="RRJ23711.1"/>
    </source>
</evidence>
<feature type="signal peptide" evidence="1">
    <location>
        <begin position="1"/>
        <end position="23"/>
    </location>
</feature>
<dbReference type="Pfam" id="PF08985">
    <property type="entry name" value="DP-EP"/>
    <property type="match status" value="1"/>
</dbReference>
<dbReference type="Gene3D" id="2.60.40.420">
    <property type="entry name" value="Cupredoxins - blue copper proteins"/>
    <property type="match status" value="1"/>
</dbReference>
<name>A0A3P3QR18_9GAMM</name>
<accession>A0A3P3QR18</accession>
<protein>
    <submittedName>
        <fullName evidence="2">DP-EP family protein</fullName>
    </submittedName>
</protein>
<dbReference type="OrthoDB" id="6255824at2"/>
<dbReference type="AlphaFoldDB" id="A0A3P3QR18"/>
<dbReference type="EMBL" id="RRCF01000001">
    <property type="protein sequence ID" value="RRJ23711.1"/>
    <property type="molecule type" value="Genomic_DNA"/>
</dbReference>
<evidence type="ECO:0000313" key="3">
    <source>
        <dbReference type="Proteomes" id="UP000276260"/>
    </source>
</evidence>
<sequence>MSVKKTTLLFTALLVAAPFLSQAATQQEIDLALAPVKTNADLQQLLNSASPLDALEQHVFQFVSSVKFSKKGQQISFDKELLESNLSATEIYKILVLFGQQSSISQYQNALIVTDTDKLLLTGSSLPFCNAADPIETSVTLDKNKQAIFGYAQSGVVCDGNVELTENTTITYVLVPGKKSPKGLRLVGAGFTNPFDGHIEKVTVSSDGQSIQLENNIENSGVSKYQFILESEENDLLLVSPDPQVVNKDNKPPM</sequence>
<feature type="chain" id="PRO_5018223333" evidence="1">
    <location>
        <begin position="24"/>
        <end position="254"/>
    </location>
</feature>
<dbReference type="Proteomes" id="UP000276260">
    <property type="component" value="Unassembled WGS sequence"/>
</dbReference>
<keyword evidence="3" id="KW-1185">Reference proteome</keyword>
<keyword evidence="1" id="KW-0732">Signal</keyword>
<dbReference type="InterPro" id="IPR008972">
    <property type="entry name" value="Cupredoxin"/>
</dbReference>
<comment type="caution">
    <text evidence="2">The sequence shown here is derived from an EMBL/GenBank/DDBJ whole genome shotgun (WGS) entry which is preliminary data.</text>
</comment>
<dbReference type="InterPro" id="IPR015078">
    <property type="entry name" value="DP-EP"/>
</dbReference>